<accession>A0A0T6DQ89</accession>
<dbReference type="EMBL" id="LNDJ01000079">
    <property type="protein sequence ID" value="KRU22117.1"/>
    <property type="molecule type" value="Genomic_DNA"/>
</dbReference>
<dbReference type="GO" id="GO:0016491">
    <property type="term" value="F:oxidoreductase activity"/>
    <property type="evidence" value="ECO:0007669"/>
    <property type="project" value="InterPro"/>
</dbReference>
<keyword evidence="3" id="KW-1185">Reference proteome</keyword>
<dbReference type="Gene3D" id="3.50.50.60">
    <property type="entry name" value="FAD/NAD(P)-binding domain"/>
    <property type="match status" value="1"/>
</dbReference>
<protein>
    <submittedName>
        <fullName evidence="2">FAD-dependent oxidoreductase</fullName>
    </submittedName>
</protein>
<dbReference type="InterPro" id="IPR002937">
    <property type="entry name" value="Amino_oxidase"/>
</dbReference>
<name>A0A0T6DQ89_9GAMM</name>
<dbReference type="InterPro" id="IPR050464">
    <property type="entry name" value="Zeta_carotene_desat/Oxidored"/>
</dbReference>
<dbReference type="Pfam" id="PF01593">
    <property type="entry name" value="Amino_oxidase"/>
    <property type="match status" value="1"/>
</dbReference>
<reference evidence="2 3" key="1">
    <citation type="submission" date="2015-11" db="EMBL/GenBank/DDBJ databases">
        <title>Permanent draft genome of Psychrobacter piscatorii LQ58.</title>
        <authorList>
            <person name="Zhou M."/>
            <person name="Dong B."/>
            <person name="Liu Q."/>
        </authorList>
    </citation>
    <scope>NUCLEOTIDE SEQUENCE [LARGE SCALE GENOMIC DNA]</scope>
    <source>
        <strain evidence="2 3">LQ58</strain>
    </source>
</reference>
<dbReference type="FunFam" id="1.10.405.20:FF:000001">
    <property type="entry name" value="Amine oxidase"/>
    <property type="match status" value="1"/>
</dbReference>
<organism evidence="2 3">
    <name type="scientific">Psychrobacter piscatorii</name>
    <dbReference type="NCBI Taxonomy" id="554343"/>
    <lineage>
        <taxon>Bacteria</taxon>
        <taxon>Pseudomonadati</taxon>
        <taxon>Pseudomonadota</taxon>
        <taxon>Gammaproteobacteria</taxon>
        <taxon>Moraxellales</taxon>
        <taxon>Moraxellaceae</taxon>
        <taxon>Psychrobacter</taxon>
    </lineage>
</organism>
<comment type="caution">
    <text evidence="2">The sequence shown here is derived from an EMBL/GenBank/DDBJ whole genome shotgun (WGS) entry which is preliminary data.</text>
</comment>
<dbReference type="AlphaFoldDB" id="A0A0T6DQ89"/>
<dbReference type="PANTHER" id="PTHR42923:SF17">
    <property type="entry name" value="AMINE OXIDASE DOMAIN-CONTAINING PROTEIN"/>
    <property type="match status" value="1"/>
</dbReference>
<dbReference type="RefSeq" id="WP_058025098.1">
    <property type="nucleotide sequence ID" value="NZ_LNDJ01000079.1"/>
</dbReference>
<evidence type="ECO:0000313" key="2">
    <source>
        <dbReference type="EMBL" id="KRU22117.1"/>
    </source>
</evidence>
<dbReference type="PANTHER" id="PTHR42923">
    <property type="entry name" value="PROTOPORPHYRINOGEN OXIDASE"/>
    <property type="match status" value="1"/>
</dbReference>
<dbReference type="InterPro" id="IPR036188">
    <property type="entry name" value="FAD/NAD-bd_sf"/>
</dbReference>
<proteinExistence type="predicted"/>
<feature type="domain" description="Amine oxidase" evidence="1">
    <location>
        <begin position="39"/>
        <end position="353"/>
    </location>
</feature>
<evidence type="ECO:0000313" key="3">
    <source>
        <dbReference type="Proteomes" id="UP000051202"/>
    </source>
</evidence>
<dbReference type="STRING" id="554343.AS194_09675"/>
<dbReference type="SUPFAM" id="SSF51905">
    <property type="entry name" value="FAD/NAD(P)-binding domain"/>
    <property type="match status" value="1"/>
</dbReference>
<gene>
    <name evidence="2" type="ORF">AS194_09675</name>
</gene>
<evidence type="ECO:0000259" key="1">
    <source>
        <dbReference type="Pfam" id="PF01593"/>
    </source>
</evidence>
<sequence>MPFIRFKRANNQKTTDSNDAKNADHQAAQKRIAIIGSGVSGLTCAHYLGAQHEVTVFEANDYIGGHVNTIDVALQDGKKAKSSNVESSAIDTGFIVFNERSYPNFFRLLHDLQVPFQATDMSFSVKNTARRFEYNGHTLNTLLSQRKNVLNPKFWQFIKDVLQFNKHIKQLRQEYDSARAAGQDISGLTEQTLGGYLAQKNYGQLFTDNYLLPMVSAIWSTSLDEVQDFPLVFFAQFFDNHGLLDVVNRPQWFTVKGGSKEYVNKLIPRFIKAGGKVRVNSPVQSVTRDGEQVTLTVQNALTVQDKGNADNRSENLVFDEVIFACHADTALKILTDASTDESKVLSHFRFTKNTAVLHTDTSVLPKKPLAWASWNYLIDEKPSDNVTDKNQAGVNTQTPAKPVLTYHMNILQRLTKKHNYLVTLNHEIDDQQIVKSIDYSHPVFDLKMIEAQTKWSSISGIGLHTHFCGAYWFNGFHEDGVRSGLRVCQALGHDIDIKDEVDPAHLPAADSAHTPFRYKDLPVKADTKARTLDKCQIITATTNQELVEYAERLQSAADDNNQNKKRGLFARRKAK</sequence>
<dbReference type="Proteomes" id="UP000051202">
    <property type="component" value="Unassembled WGS sequence"/>
</dbReference>